<comment type="subcellular location">
    <subcellularLocation>
        <location evidence="1 3">Nucleus</location>
    </subcellularLocation>
</comment>
<feature type="compositionally biased region" description="Low complexity" evidence="4">
    <location>
        <begin position="7"/>
        <end position="17"/>
    </location>
</feature>
<reference evidence="6" key="1">
    <citation type="submission" date="2020-07" db="EMBL/GenBank/DDBJ databases">
        <title>Genome sequence and genetic diversity analysis of an under-domesticated orphan crop, white fonio (Digitaria exilis).</title>
        <authorList>
            <person name="Bennetzen J.L."/>
            <person name="Chen S."/>
            <person name="Ma X."/>
            <person name="Wang X."/>
            <person name="Yssel A.E.J."/>
            <person name="Chaluvadi S.R."/>
            <person name="Johnson M."/>
            <person name="Gangashetty P."/>
            <person name="Hamidou F."/>
            <person name="Sanogo M.D."/>
            <person name="Zwaenepoel A."/>
            <person name="Wallace J."/>
            <person name="Van De Peer Y."/>
            <person name="Van Deynze A."/>
        </authorList>
    </citation>
    <scope>NUCLEOTIDE SEQUENCE</scope>
    <source>
        <tissue evidence="6">Leaves</tissue>
    </source>
</reference>
<dbReference type="SUPFAM" id="SSF117856">
    <property type="entry name" value="AF0104/ALDC/Ptd012-like"/>
    <property type="match status" value="1"/>
</dbReference>
<dbReference type="OrthoDB" id="1742671at2759"/>
<evidence type="ECO:0000313" key="7">
    <source>
        <dbReference type="Proteomes" id="UP000636709"/>
    </source>
</evidence>
<dbReference type="PANTHER" id="PTHR31500">
    <property type="entry name" value="AT-HOOK MOTIF NUCLEAR-LOCALIZED PROTEIN 9"/>
    <property type="match status" value="1"/>
</dbReference>
<feature type="compositionally biased region" description="Basic and acidic residues" evidence="4">
    <location>
        <begin position="318"/>
        <end position="328"/>
    </location>
</feature>
<sequence>METKDVAPLPATTAPAAAPVPAPAIQPPPPPSSMPPPQQQHQQPPPPPPFAQQAPPAPSPAASMPGGMRLSFDQMKPEHHHHAAAPMLYAPPPPQSAAGAGAGAAGSPGGNVLGMGELMRKKRGRPRKYAPDGSMALALAPISSASGGGGGAPGQPQHGGFSISSPPSDPNAKRRGRPPGSGKKKQFEALGSWGIAFTPHILTVKAGEDVASKIMTFSQQGPRTVCILSANGAISNVTLRQPATSGGLVTYEGRFEIISLSGSFLLAEDGDTRSRTGGLSVALAGSDGRVLGGCVAGMLMAATPVQVVVASFIAEGKKSKPAEARKVEPMSAPPPQMPTFVAPPVATSPPSEGTSSASSDDSGSPINHSGMPFNHSGQHQHPHQHQHMPPAYASGGWSLSAHQQNRHDSDMKMMSN</sequence>
<comment type="caution">
    <text evidence="6">The sequence shown here is derived from an EMBL/GenBank/DDBJ whole genome shotgun (WGS) entry which is preliminary data.</text>
</comment>
<evidence type="ECO:0000256" key="4">
    <source>
        <dbReference type="SAM" id="MobiDB-lite"/>
    </source>
</evidence>
<feature type="compositionally biased region" description="Pro residues" evidence="4">
    <location>
        <begin position="18"/>
        <end position="59"/>
    </location>
</feature>
<dbReference type="GO" id="GO:0003680">
    <property type="term" value="F:minor groove of adenine-thymine-rich DNA binding"/>
    <property type="evidence" value="ECO:0007669"/>
    <property type="project" value="UniProtKB-UniRule"/>
</dbReference>
<dbReference type="InterPro" id="IPR039605">
    <property type="entry name" value="AHL"/>
</dbReference>
<dbReference type="GO" id="GO:0005634">
    <property type="term" value="C:nucleus"/>
    <property type="evidence" value="ECO:0007669"/>
    <property type="project" value="UniProtKB-SubCell"/>
</dbReference>
<feature type="region of interest" description="Disordered" evidence="4">
    <location>
        <begin position="141"/>
        <end position="185"/>
    </location>
</feature>
<dbReference type="Proteomes" id="UP000636709">
    <property type="component" value="Unassembled WGS sequence"/>
</dbReference>
<feature type="compositionally biased region" description="Low complexity" evidence="4">
    <location>
        <begin position="348"/>
        <end position="364"/>
    </location>
</feature>
<dbReference type="EMBL" id="JACEFO010002022">
    <property type="protein sequence ID" value="KAF8689188.1"/>
    <property type="molecule type" value="Genomic_DNA"/>
</dbReference>
<proteinExistence type="predicted"/>
<evidence type="ECO:0000313" key="6">
    <source>
        <dbReference type="EMBL" id="KAF8689188.1"/>
    </source>
</evidence>
<gene>
    <name evidence="6" type="ORF">HU200_041973</name>
</gene>
<keyword evidence="7" id="KW-1185">Reference proteome</keyword>
<dbReference type="InterPro" id="IPR005175">
    <property type="entry name" value="PPC_dom"/>
</dbReference>
<evidence type="ECO:0000259" key="5">
    <source>
        <dbReference type="PROSITE" id="PS51742"/>
    </source>
</evidence>
<comment type="function">
    <text evidence="3">Transcription factor that specifically binds AT-rich DNA sequences related to the nuclear matrix attachment regions (MARs).</text>
</comment>
<dbReference type="AlphaFoldDB" id="A0A835B5N1"/>
<keyword evidence="2 3" id="KW-0539">Nucleus</keyword>
<keyword evidence="3" id="KW-0805">Transcription regulation</keyword>
<keyword evidence="3" id="KW-0804">Transcription</keyword>
<dbReference type="FunFam" id="3.30.1330.80:FF:000003">
    <property type="entry name" value="AT-hook motif nuclear-localized protein 1-like"/>
    <property type="match status" value="1"/>
</dbReference>
<dbReference type="PANTHER" id="PTHR31500:SF51">
    <property type="entry name" value="AT-HOOK MOTIF NUCLEAR-LOCALIZED PROTEIN 8"/>
    <property type="match status" value="1"/>
</dbReference>
<accession>A0A835B5N1</accession>
<feature type="region of interest" description="Disordered" evidence="4">
    <location>
        <begin position="1"/>
        <end position="108"/>
    </location>
</feature>
<protein>
    <recommendedName>
        <fullName evidence="3">AT-hook motif nuclear-localized protein</fullName>
    </recommendedName>
</protein>
<name>A0A835B5N1_9POAL</name>
<comment type="domain">
    <text evidence="3">The PPC domain mediates interactions between AHL proteins.</text>
</comment>
<dbReference type="Pfam" id="PF03479">
    <property type="entry name" value="PCC"/>
    <property type="match status" value="1"/>
</dbReference>
<keyword evidence="3" id="KW-0238">DNA-binding</keyword>
<feature type="domain" description="PPC" evidence="5">
    <location>
        <begin position="194"/>
        <end position="333"/>
    </location>
</feature>
<feature type="compositionally biased region" description="Basic and acidic residues" evidence="4">
    <location>
        <begin position="405"/>
        <end position="416"/>
    </location>
</feature>
<dbReference type="CDD" id="cd11378">
    <property type="entry name" value="DUF296"/>
    <property type="match status" value="1"/>
</dbReference>
<evidence type="ECO:0000256" key="3">
    <source>
        <dbReference type="RuleBase" id="RU367031"/>
    </source>
</evidence>
<dbReference type="PROSITE" id="PS51742">
    <property type="entry name" value="PPC"/>
    <property type="match status" value="1"/>
</dbReference>
<evidence type="ECO:0000256" key="2">
    <source>
        <dbReference type="ARBA" id="ARBA00023242"/>
    </source>
</evidence>
<dbReference type="Gene3D" id="3.30.1330.80">
    <property type="entry name" value="Hypothetical protein, similar to alpha- acetolactate decarboxylase, domain 2"/>
    <property type="match status" value="1"/>
</dbReference>
<evidence type="ECO:0000256" key="1">
    <source>
        <dbReference type="ARBA" id="ARBA00004123"/>
    </source>
</evidence>
<organism evidence="6 7">
    <name type="scientific">Digitaria exilis</name>
    <dbReference type="NCBI Taxonomy" id="1010633"/>
    <lineage>
        <taxon>Eukaryota</taxon>
        <taxon>Viridiplantae</taxon>
        <taxon>Streptophyta</taxon>
        <taxon>Embryophyta</taxon>
        <taxon>Tracheophyta</taxon>
        <taxon>Spermatophyta</taxon>
        <taxon>Magnoliopsida</taxon>
        <taxon>Liliopsida</taxon>
        <taxon>Poales</taxon>
        <taxon>Poaceae</taxon>
        <taxon>PACMAD clade</taxon>
        <taxon>Panicoideae</taxon>
        <taxon>Panicodae</taxon>
        <taxon>Paniceae</taxon>
        <taxon>Anthephorinae</taxon>
        <taxon>Digitaria</taxon>
    </lineage>
</organism>
<feature type="region of interest" description="Disordered" evidence="4">
    <location>
        <begin position="318"/>
        <end position="416"/>
    </location>
</feature>